<name>A0A127JVE7_9BURK</name>
<dbReference type="GO" id="GO:0031956">
    <property type="term" value="F:medium-chain fatty acid-CoA ligase activity"/>
    <property type="evidence" value="ECO:0007669"/>
    <property type="project" value="TreeGrafter"/>
</dbReference>
<dbReference type="EMBL" id="CP010951">
    <property type="protein sequence ID" value="AMO23849.1"/>
    <property type="molecule type" value="Genomic_DNA"/>
</dbReference>
<dbReference type="CDD" id="cd04433">
    <property type="entry name" value="AFD_class_I"/>
    <property type="match status" value="1"/>
</dbReference>
<evidence type="ECO:0000259" key="1">
    <source>
        <dbReference type="Pfam" id="PF00501"/>
    </source>
</evidence>
<evidence type="ECO:0000313" key="3">
    <source>
        <dbReference type="EMBL" id="AMO23849.1"/>
    </source>
</evidence>
<dbReference type="InterPro" id="IPR000873">
    <property type="entry name" value="AMP-dep_synth/lig_dom"/>
</dbReference>
<dbReference type="SUPFAM" id="SSF56801">
    <property type="entry name" value="Acetyl-CoA synthetase-like"/>
    <property type="match status" value="1"/>
</dbReference>
<accession>A0A127JVE7</accession>
<evidence type="ECO:0000313" key="4">
    <source>
        <dbReference type="Proteomes" id="UP000070433"/>
    </source>
</evidence>
<dbReference type="Gene3D" id="3.30.300.30">
    <property type="match status" value="1"/>
</dbReference>
<dbReference type="InterPro" id="IPR020845">
    <property type="entry name" value="AMP-binding_CS"/>
</dbReference>
<gene>
    <name evidence="3" type="ORF">UC35_14425</name>
</gene>
<feature type="domain" description="AMP-dependent synthetase/ligase" evidence="1">
    <location>
        <begin position="8"/>
        <end position="353"/>
    </location>
</feature>
<feature type="domain" description="AMP-binding enzyme C-terminal" evidence="2">
    <location>
        <begin position="408"/>
        <end position="480"/>
    </location>
</feature>
<organism evidence="3 4">
    <name type="scientific">Ramlibacter tataouinensis</name>
    <dbReference type="NCBI Taxonomy" id="94132"/>
    <lineage>
        <taxon>Bacteria</taxon>
        <taxon>Pseudomonadati</taxon>
        <taxon>Pseudomonadota</taxon>
        <taxon>Betaproteobacteria</taxon>
        <taxon>Burkholderiales</taxon>
        <taxon>Comamonadaceae</taxon>
        <taxon>Ramlibacter</taxon>
    </lineage>
</organism>
<dbReference type="Pfam" id="PF13193">
    <property type="entry name" value="AMP-binding_C"/>
    <property type="match status" value="1"/>
</dbReference>
<dbReference type="AlphaFoldDB" id="A0A127JVE7"/>
<sequence>MNVVQAIARQALSRPKAPALITPNGVVSYEQLMGDVLRLASRMAQLGVRRGDVVGILARNSLPHVWLTLATAWLGGISVSLGTEGSDEDKARNAELCGVKFFFHGDVDVPKFATPGAVVRMSVRELFAQAPSPEPVRMVQAEPQDIWRIAFTSGTTGRPKAMKIAHEAMILKNHALGSIVPVLPQDRVLVQMGTGLVFAVTYWMRTLAAGAAVVARQESADKAWEALQLYQVTFLVTSPGNALGMLAVARGQGEAVRPASLRRTMLGGAAVSPAQRAQVRRELCENLLINYGASEVGMVALLNPALMDSDPACAGRLVDYLEVQAVDPKGQPIPPGQGEGLLRMRSATMASGYILSPDASVDDAQAFRDGWFYSKDIGRVALDGRVYLSGRASDVINLGGVKVDPARVEELLAREPGVLECAVVGVADQHAVVSLVAVIVPQGEVDWPRLQRRCAEVLPAIAVPRGFVTLDALPRNASGKVMRAELAKGIRRGSPGKTPVGVPA</sequence>
<evidence type="ECO:0000259" key="2">
    <source>
        <dbReference type="Pfam" id="PF13193"/>
    </source>
</evidence>
<dbReference type="Gene3D" id="3.40.50.12780">
    <property type="entry name" value="N-terminal domain of ligase-like"/>
    <property type="match status" value="1"/>
</dbReference>
<dbReference type="RefSeq" id="WP_061500845.1">
    <property type="nucleotide sequence ID" value="NZ_CP010951.1"/>
</dbReference>
<proteinExistence type="predicted"/>
<dbReference type="PANTHER" id="PTHR43201">
    <property type="entry name" value="ACYL-COA SYNTHETASE"/>
    <property type="match status" value="1"/>
</dbReference>
<protein>
    <submittedName>
        <fullName evidence="3">Uncharacterized protein</fullName>
    </submittedName>
</protein>
<reference evidence="3 4" key="1">
    <citation type="journal article" date="2014" name="Int. J. Syst. Evol. Microbiol.">
        <title>Ramlibacter solisilvae sp. nov., isolated from forest soil, and emended description of the genus Ramlibacter.</title>
        <authorList>
            <person name="Lee H.J."/>
            <person name="Lee S.H."/>
            <person name="Lee S.S."/>
            <person name="Lee J.S."/>
            <person name="Kim Y."/>
            <person name="Kim S.C."/>
            <person name="Jeon C.O."/>
        </authorList>
    </citation>
    <scope>NUCLEOTIDE SEQUENCE [LARGE SCALE GENOMIC DNA]</scope>
    <source>
        <strain evidence="3 4">5-10</strain>
    </source>
</reference>
<dbReference type="Proteomes" id="UP000070433">
    <property type="component" value="Chromosome"/>
</dbReference>
<dbReference type="PROSITE" id="PS00455">
    <property type="entry name" value="AMP_BINDING"/>
    <property type="match status" value="1"/>
</dbReference>
<dbReference type="PATRIC" id="fig|94132.3.peg.2935"/>
<dbReference type="InterPro" id="IPR025110">
    <property type="entry name" value="AMP-bd_C"/>
</dbReference>
<dbReference type="PANTHER" id="PTHR43201:SF32">
    <property type="entry name" value="2-SUCCINYLBENZOATE--COA LIGASE, CHLOROPLASTIC_PEROXISOMAL"/>
    <property type="match status" value="1"/>
</dbReference>
<dbReference type="OrthoDB" id="8896252at2"/>
<dbReference type="GO" id="GO:0006631">
    <property type="term" value="P:fatty acid metabolic process"/>
    <property type="evidence" value="ECO:0007669"/>
    <property type="project" value="TreeGrafter"/>
</dbReference>
<dbReference type="InterPro" id="IPR042099">
    <property type="entry name" value="ANL_N_sf"/>
</dbReference>
<keyword evidence="4" id="KW-1185">Reference proteome</keyword>
<dbReference type="Pfam" id="PF00501">
    <property type="entry name" value="AMP-binding"/>
    <property type="match status" value="1"/>
</dbReference>
<dbReference type="InterPro" id="IPR045851">
    <property type="entry name" value="AMP-bd_C_sf"/>
</dbReference>